<evidence type="ECO:0000313" key="3">
    <source>
        <dbReference type="EMBL" id="NOI09995.1"/>
    </source>
</evidence>
<dbReference type="AlphaFoldDB" id="A0A0H0YBP6"/>
<dbReference type="GeneID" id="75165681"/>
<dbReference type="Proteomes" id="UP000714625">
    <property type="component" value="Unassembled WGS sequence"/>
</dbReference>
<evidence type="ECO:0000313" key="4">
    <source>
        <dbReference type="EMBL" id="PNP19818.1"/>
    </source>
</evidence>
<dbReference type="EMBL" id="VTYF01000007">
    <property type="protein sequence ID" value="NOI09995.1"/>
    <property type="molecule type" value="Genomic_DNA"/>
</dbReference>
<reference evidence="1" key="3">
    <citation type="submission" date="2019-11" db="EMBL/GenBank/DDBJ databases">
        <authorList>
            <consortium name="PulseNet: The National Subtyping Network for Foodborne Disease Surveillance"/>
            <person name="Tarr C.L."/>
            <person name="Trees E."/>
            <person name="Katz L.S."/>
            <person name="Carleton-Romer H.A."/>
            <person name="Stroika S."/>
            <person name="Kucerova Z."/>
            <person name="Roache K.F."/>
            <person name="Sabol A.L."/>
            <person name="Besser J."/>
            <person name="Gerner-Smidt P."/>
        </authorList>
    </citation>
    <scope>NUCLEOTIDE SEQUENCE</scope>
    <source>
        <strain evidence="1">PNUSAV001129</strain>
    </source>
</reference>
<dbReference type="PANTHER" id="PTHR35446">
    <property type="entry name" value="SI:CH211-175M2.5"/>
    <property type="match status" value="1"/>
</dbReference>
<dbReference type="SUPFAM" id="SSF69118">
    <property type="entry name" value="AhpD-like"/>
    <property type="match status" value="1"/>
</dbReference>
<evidence type="ECO:0000313" key="2">
    <source>
        <dbReference type="EMBL" id="NMR74134.1"/>
    </source>
</evidence>
<evidence type="ECO:0000313" key="7">
    <source>
        <dbReference type="Proteomes" id="UP000565155"/>
    </source>
</evidence>
<dbReference type="EMBL" id="LOSN02000002">
    <property type="protein sequence ID" value="PNP19818.1"/>
    <property type="molecule type" value="Genomic_DNA"/>
</dbReference>
<dbReference type="OrthoDB" id="9808310at2"/>
<dbReference type="Gene3D" id="1.20.1290.10">
    <property type="entry name" value="AhpD-like"/>
    <property type="match status" value="1"/>
</dbReference>
<evidence type="ECO:0000313" key="5">
    <source>
        <dbReference type="Proteomes" id="UP000054316"/>
    </source>
</evidence>
<dbReference type="InterPro" id="IPR029032">
    <property type="entry name" value="AhpD-like"/>
</dbReference>
<reference evidence="2 7" key="4">
    <citation type="submission" date="2020-04" db="EMBL/GenBank/DDBJ databases">
        <title>Whole-genome sequencing of Vibrio spp. from China reveals different genetic environments of blaCTX-M-14 among diverse lineages.</title>
        <authorList>
            <person name="Zheng Z."/>
            <person name="Ye L."/>
            <person name="Chen S."/>
        </authorList>
    </citation>
    <scope>NUCLEOTIDE SEQUENCE [LARGE SCALE GENOMIC DNA]</scope>
    <source>
        <strain evidence="2 7">Vb1636</strain>
    </source>
</reference>
<reference evidence="3 6" key="2">
    <citation type="submission" date="2019-09" db="EMBL/GenBank/DDBJ databases">
        <title>Draft genome sequencing and comparative genomics of hatchery-associated Vibrios.</title>
        <authorList>
            <person name="Kehlet-Delgado H."/>
            <person name="Mueller R.S."/>
        </authorList>
    </citation>
    <scope>NUCLEOTIDE SEQUENCE [LARGE SCALE GENOMIC DNA]</scope>
    <source>
        <strain evidence="3 6">081416A</strain>
    </source>
</reference>
<dbReference type="Proteomes" id="UP000532247">
    <property type="component" value="Unassembled WGS sequence"/>
</dbReference>
<name>A0A0H0YBP6_VIBAL</name>
<dbReference type="EMBL" id="AAXMUW010000003">
    <property type="protein sequence ID" value="EGQ9133974.1"/>
    <property type="molecule type" value="Genomic_DNA"/>
</dbReference>
<gene>
    <name evidence="4" type="ORF">AL553_019395</name>
    <name evidence="3" type="ORF">F0254_14075</name>
    <name evidence="1" type="ORF">GHY86_02235</name>
    <name evidence="2" type="ORF">HKB35_10930</name>
</gene>
<evidence type="ECO:0000313" key="1">
    <source>
        <dbReference type="EMBL" id="EGQ9133974.1"/>
    </source>
</evidence>
<dbReference type="PANTHER" id="PTHR35446:SF3">
    <property type="entry name" value="CMD DOMAIN-CONTAINING PROTEIN"/>
    <property type="match status" value="1"/>
</dbReference>
<evidence type="ECO:0000313" key="6">
    <source>
        <dbReference type="Proteomes" id="UP000532247"/>
    </source>
</evidence>
<keyword evidence="5" id="KW-1185">Reference proteome</keyword>
<dbReference type="RefSeq" id="WP_005374097.1">
    <property type="nucleotide sequence ID" value="NZ_AP023186.1"/>
</dbReference>
<protein>
    <submittedName>
        <fullName evidence="2">Carboxymuconolactone decarboxylase family protein</fullName>
    </submittedName>
</protein>
<sequence length="180" mass="20060">MAEFKLYTAENAPEGSKHLIENSVKAFGMLPNLHAVMAEAPTLLEGYQVVHELFQQTSFNAEELTVVWQTINVEHGCHYCVPAHSAIAASMKVDQEIVDALVNQTPLADEKLETLRETTLQMVRQRGVVEESQIEKFFAAGYGQQQLLEIVLGLAQKVMSNYTNHLADTPVDAPFKKFAK</sequence>
<accession>A0A0H0YBP6</accession>
<dbReference type="EMBL" id="JABCMA010000009">
    <property type="protein sequence ID" value="NMR74134.1"/>
    <property type="molecule type" value="Genomic_DNA"/>
</dbReference>
<reference evidence="4 5" key="1">
    <citation type="submission" date="2017-12" db="EMBL/GenBank/DDBJ databases">
        <title>FDA dAtabase for Regulatory Grade micrObial Sequences (FDA-ARGOS): Supporting development and validation of Infectious Disease Dx tests.</title>
        <authorList>
            <person name="Hoffmann M."/>
            <person name="Allard M."/>
            <person name="Evans P."/>
            <person name="Brown E."/>
            <person name="Tallon L.J."/>
            <person name="Sadzewicz L."/>
            <person name="Sengamalay N."/>
            <person name="Ott S."/>
            <person name="Godinez A."/>
            <person name="Nagaraj S."/>
            <person name="Vavikolanu K."/>
            <person name="Aluvathingal J."/>
            <person name="Nadendla S."/>
            <person name="Hobson J."/>
            <person name="Sichtig H."/>
        </authorList>
    </citation>
    <scope>NUCLEOTIDE SEQUENCE [LARGE SCALE GENOMIC DNA]</scope>
    <source>
        <strain evidence="5">ATCC 17749</strain>
        <strain evidence="4">FDAARGOS_97</strain>
    </source>
</reference>
<dbReference type="STRING" id="663.BAU10_16605"/>
<proteinExistence type="predicted"/>
<dbReference type="Proteomes" id="UP000054316">
    <property type="component" value="Unassembled WGS sequence"/>
</dbReference>
<dbReference type="eggNOG" id="COG2128">
    <property type="taxonomic scope" value="Bacteria"/>
</dbReference>
<organism evidence="2 7">
    <name type="scientific">Vibrio alginolyticus</name>
    <dbReference type="NCBI Taxonomy" id="663"/>
    <lineage>
        <taxon>Bacteria</taxon>
        <taxon>Pseudomonadati</taxon>
        <taxon>Pseudomonadota</taxon>
        <taxon>Gammaproteobacteria</taxon>
        <taxon>Vibrionales</taxon>
        <taxon>Vibrionaceae</taxon>
        <taxon>Vibrio</taxon>
    </lineage>
</organism>
<comment type="caution">
    <text evidence="2">The sequence shown here is derived from an EMBL/GenBank/DDBJ whole genome shotgun (WGS) entry which is preliminary data.</text>
</comment>
<dbReference type="Proteomes" id="UP000565155">
    <property type="component" value="Unassembled WGS sequence"/>
</dbReference>